<dbReference type="PANTHER" id="PTHR21641:SF0">
    <property type="entry name" value="RNA-BINDING PROTEIN EIF1AD-RELATED"/>
    <property type="match status" value="1"/>
</dbReference>
<reference evidence="7" key="1">
    <citation type="submission" date="2022-06" db="EMBL/GenBank/DDBJ databases">
        <authorList>
            <person name="Berger JAMES D."/>
            <person name="Berger JAMES D."/>
        </authorList>
    </citation>
    <scope>NUCLEOTIDE SEQUENCE [LARGE SCALE GENOMIC DNA]</scope>
</reference>
<proteinExistence type="inferred from homology"/>
<evidence type="ECO:0000259" key="6">
    <source>
        <dbReference type="Pfam" id="PF01176"/>
    </source>
</evidence>
<accession>A0AA85JSH4</accession>
<keyword evidence="3" id="KW-0694">RNA-binding</keyword>
<protein>
    <recommendedName>
        <fullName evidence="2">Probable RNA-binding protein EIF1AD</fullName>
    </recommendedName>
    <alternativeName>
        <fullName evidence="4">Eukaryotic translation initiation factor 1A domain-containing protein</fullName>
    </alternativeName>
</protein>
<name>A0AA85JSH4_TRIRE</name>
<evidence type="ECO:0000256" key="2">
    <source>
        <dbReference type="ARBA" id="ARBA00020989"/>
    </source>
</evidence>
<dbReference type="GO" id="GO:0005634">
    <property type="term" value="C:nucleus"/>
    <property type="evidence" value="ECO:0007669"/>
    <property type="project" value="TreeGrafter"/>
</dbReference>
<reference evidence="8 9" key="2">
    <citation type="submission" date="2023-11" db="UniProtKB">
        <authorList>
            <consortium name="WormBaseParasite"/>
        </authorList>
    </citation>
    <scope>IDENTIFICATION</scope>
</reference>
<dbReference type="GO" id="GO:0003743">
    <property type="term" value="F:translation initiation factor activity"/>
    <property type="evidence" value="ECO:0007669"/>
    <property type="project" value="InterPro"/>
</dbReference>
<evidence type="ECO:0000313" key="8">
    <source>
        <dbReference type="WBParaSite" id="TREG1_54520.1"/>
    </source>
</evidence>
<comment type="similarity">
    <text evidence="1">Belongs to the EIF1AD family.</text>
</comment>
<dbReference type="SMART" id="SM00652">
    <property type="entry name" value="eIF1a"/>
    <property type="match status" value="1"/>
</dbReference>
<feature type="region of interest" description="Disordered" evidence="5">
    <location>
        <begin position="127"/>
        <end position="150"/>
    </location>
</feature>
<dbReference type="GO" id="GO:0003723">
    <property type="term" value="F:RNA binding"/>
    <property type="evidence" value="ECO:0007669"/>
    <property type="project" value="UniProtKB-KW"/>
</dbReference>
<dbReference type="InterPro" id="IPR001253">
    <property type="entry name" value="TIF_eIF-1A"/>
</dbReference>
<evidence type="ECO:0000256" key="5">
    <source>
        <dbReference type="SAM" id="MobiDB-lite"/>
    </source>
</evidence>
<sequence length="150" mass="17033">MILPSSLPKRKKAEKDLFQNSNTVEPDEFICKLVKSCGNYMFSSLTEQGEEVFISIPERYRNAFYFTQGDFVICSPLNNKKVKGEIRAILQKDDIKSLMNSGRWPEIFSVNISSDTSKKDENYISEDMLPSCSDTSDSEDEFTNNGKNTG</sequence>
<evidence type="ECO:0000313" key="9">
    <source>
        <dbReference type="WBParaSite" id="TREG1_54520.2"/>
    </source>
</evidence>
<evidence type="ECO:0000256" key="4">
    <source>
        <dbReference type="ARBA" id="ARBA00031998"/>
    </source>
</evidence>
<evidence type="ECO:0000256" key="1">
    <source>
        <dbReference type="ARBA" id="ARBA00007340"/>
    </source>
</evidence>
<dbReference type="InterPro" id="IPR012340">
    <property type="entry name" value="NA-bd_OB-fold"/>
</dbReference>
<dbReference type="PANTHER" id="PTHR21641">
    <property type="entry name" value="TRANSLATION INITIATION FACTOR-RELATED"/>
    <property type="match status" value="1"/>
</dbReference>
<dbReference type="InterPro" id="IPR006196">
    <property type="entry name" value="RNA-binding_domain_S1_IF1"/>
</dbReference>
<evidence type="ECO:0000256" key="3">
    <source>
        <dbReference type="ARBA" id="ARBA00022884"/>
    </source>
</evidence>
<dbReference type="AlphaFoldDB" id="A0AA85JSH4"/>
<dbReference type="WBParaSite" id="TREG1_54520.2">
    <property type="protein sequence ID" value="TREG1_54520.2"/>
    <property type="gene ID" value="TREG1_54520"/>
</dbReference>
<dbReference type="WBParaSite" id="TREG1_54520.1">
    <property type="protein sequence ID" value="TREG1_54520.1"/>
    <property type="gene ID" value="TREG1_54520"/>
</dbReference>
<dbReference type="SUPFAM" id="SSF50249">
    <property type="entry name" value="Nucleic acid-binding proteins"/>
    <property type="match status" value="1"/>
</dbReference>
<dbReference type="InterPro" id="IPR039294">
    <property type="entry name" value="EIF1AD"/>
</dbReference>
<dbReference type="Gene3D" id="2.40.50.140">
    <property type="entry name" value="Nucleic acid-binding proteins"/>
    <property type="match status" value="1"/>
</dbReference>
<dbReference type="Proteomes" id="UP000050795">
    <property type="component" value="Unassembled WGS sequence"/>
</dbReference>
<organism evidence="7 9">
    <name type="scientific">Trichobilharzia regenti</name>
    <name type="common">Nasal bird schistosome</name>
    <dbReference type="NCBI Taxonomy" id="157069"/>
    <lineage>
        <taxon>Eukaryota</taxon>
        <taxon>Metazoa</taxon>
        <taxon>Spiralia</taxon>
        <taxon>Lophotrochozoa</taxon>
        <taxon>Platyhelminthes</taxon>
        <taxon>Trematoda</taxon>
        <taxon>Digenea</taxon>
        <taxon>Strigeidida</taxon>
        <taxon>Schistosomatoidea</taxon>
        <taxon>Schistosomatidae</taxon>
        <taxon>Trichobilharzia</taxon>
    </lineage>
</organism>
<keyword evidence="7" id="KW-1185">Reference proteome</keyword>
<evidence type="ECO:0000313" key="7">
    <source>
        <dbReference type="Proteomes" id="UP000050795"/>
    </source>
</evidence>
<dbReference type="Pfam" id="PF01176">
    <property type="entry name" value="eIF-1a"/>
    <property type="match status" value="1"/>
</dbReference>
<feature type="domain" description="S1-like" evidence="6">
    <location>
        <begin position="28"/>
        <end position="87"/>
    </location>
</feature>